<feature type="compositionally biased region" description="Polar residues" evidence="4">
    <location>
        <begin position="428"/>
        <end position="447"/>
    </location>
</feature>
<evidence type="ECO:0000313" key="5">
    <source>
        <dbReference type="EMBL" id="OJT09671.1"/>
    </source>
</evidence>
<feature type="region of interest" description="Disordered" evidence="4">
    <location>
        <begin position="560"/>
        <end position="598"/>
    </location>
</feature>
<dbReference type="SMART" id="SM00320">
    <property type="entry name" value="WD40"/>
    <property type="match status" value="4"/>
</dbReference>
<keyword evidence="2" id="KW-0677">Repeat</keyword>
<accession>A0A1M2VPZ3</accession>
<feature type="region of interest" description="Disordered" evidence="4">
    <location>
        <begin position="623"/>
        <end position="652"/>
    </location>
</feature>
<dbReference type="STRING" id="154538.A0A1M2VPZ3"/>
<sequence length="1042" mass="116032">MSSFPISAYVELHKLKGGHSDTINCVAFSPNGAYLASGGDDYALVIWNVSQGRQLYRTLFRSSVDYIIWHPTLPDTVIIGCSNGTLQQFHEFSLNNSEQHDINLGARSTIHYLDYDANSGRLAVSMGEEVHVTREKMPNYYVGDVVLPSPPAPEGMEDEDPRLRAIALRFHNDGAALVVSYLAHGIRGGAAISPHHRYITVYNVKDGLDLYALGPQKKAKAKRSYKFDKAPRSKHLLQVKYVHRGHGIISGSTSGQVSIWETTTGEVCQKLEHGEDVIQAVDATIQDKLSYVATGTAACGQNTYIKIWRARITQERGSGELSESVVDLVQSVPRKTLLDILAIFLTVMVCLGAVWACFRTPWSTVLDVTVANLRCAGAFSSRAARTVGSMSYEWAFVVAEYLYATAVCLKDLIRHWLHALINRDPFLTSANPSTTPAGRPPGTQQRHSNPREPRQNASGRGNAAQQSMAVFGQVQTFTAPASILAASKRAAPQSDPTDDDVMQGKDIPTVFKRARRRSKEDPFQAPAASGTAQFTPIPPKVYVFNAEDLYPSAVPNRAGLLQGPGTTGNNGQAEYFTSPAAGSSRHGASLSLAPSTADEDIVVDEDDEDENDMDATMFIAGEDEVPNAGRKGKGRVTDAPRDQSTPRPSQTAQTFATQTQVSHMQNDLHEMNHNISRLVAIMDQQTKFFSTLQNKGFFERTDASGGGAPPTNPPPPTNGHAPMDMDPPDFVPIPRRQRRGRAQEPKLKGLPTQRDPDDVLLADKIRALTRKLMKRKSAKDALTEAMLPEDEVVLDYDPHDGPCCTVQTFLPDLDSPPHSTWNTSVIEVFVEHFMQLHPSAPQERVEELFSGHLKYLCTRWQNTTMDPKKVKSRQKLLNRTERQRNLYYRRLQVAHAYAPLRRHIPMLMALGPKGMSSDESDHKKGFAQYGVFKKEWRNPLITSWLRVFDSLYRRLRLNDVDKNSPGSQPHSRFYSVKTSKRRPPVKGLPKNAYCPTWLGALHPFDRKQLRVQEVDYDFSHDQTMLSFAKDYNGKHNRLGLYF</sequence>
<comment type="caution">
    <text evidence="5">The sequence shown here is derived from an EMBL/GenBank/DDBJ whole genome shotgun (WGS) entry which is preliminary data.</text>
</comment>
<dbReference type="OrthoDB" id="2627610at2759"/>
<dbReference type="GO" id="GO:1990234">
    <property type="term" value="C:transferase complex"/>
    <property type="evidence" value="ECO:0007669"/>
    <property type="project" value="UniProtKB-ARBA"/>
</dbReference>
<dbReference type="AlphaFoldDB" id="A0A1M2VPZ3"/>
<dbReference type="Pfam" id="PF00400">
    <property type="entry name" value="WD40"/>
    <property type="match status" value="1"/>
</dbReference>
<dbReference type="InterPro" id="IPR019775">
    <property type="entry name" value="WD40_repeat_CS"/>
</dbReference>
<dbReference type="InterPro" id="IPR015943">
    <property type="entry name" value="WD40/YVTN_repeat-like_dom_sf"/>
</dbReference>
<keyword evidence="6" id="KW-1185">Reference proteome</keyword>
<evidence type="ECO:0000256" key="1">
    <source>
        <dbReference type="ARBA" id="ARBA00022574"/>
    </source>
</evidence>
<dbReference type="PANTHER" id="PTHR22847">
    <property type="entry name" value="WD40 REPEAT PROTEIN"/>
    <property type="match status" value="1"/>
</dbReference>
<dbReference type="PROSITE" id="PS50082">
    <property type="entry name" value="WD_REPEATS_2"/>
    <property type="match status" value="1"/>
</dbReference>
<protein>
    <submittedName>
        <fullName evidence="5">Uncharacterized protein</fullName>
    </submittedName>
</protein>
<dbReference type="PROSITE" id="PS00678">
    <property type="entry name" value="WD_REPEATS_1"/>
    <property type="match status" value="1"/>
</dbReference>
<feature type="repeat" description="WD" evidence="3">
    <location>
        <begin position="16"/>
        <end position="57"/>
    </location>
</feature>
<dbReference type="InterPro" id="IPR001680">
    <property type="entry name" value="WD40_rpt"/>
</dbReference>
<dbReference type="Proteomes" id="UP000184267">
    <property type="component" value="Unassembled WGS sequence"/>
</dbReference>
<evidence type="ECO:0000256" key="3">
    <source>
        <dbReference type="PROSITE-ProRule" id="PRU00221"/>
    </source>
</evidence>
<dbReference type="Gene3D" id="2.130.10.10">
    <property type="entry name" value="YVTN repeat-like/Quinoprotein amine dehydrogenase"/>
    <property type="match status" value="2"/>
</dbReference>
<feature type="region of interest" description="Disordered" evidence="4">
    <location>
        <begin position="428"/>
        <end position="465"/>
    </location>
</feature>
<dbReference type="InterPro" id="IPR036322">
    <property type="entry name" value="WD40_repeat_dom_sf"/>
</dbReference>
<organism evidence="5 6">
    <name type="scientific">Trametes pubescens</name>
    <name type="common">White-rot fungus</name>
    <dbReference type="NCBI Taxonomy" id="154538"/>
    <lineage>
        <taxon>Eukaryota</taxon>
        <taxon>Fungi</taxon>
        <taxon>Dikarya</taxon>
        <taxon>Basidiomycota</taxon>
        <taxon>Agaricomycotina</taxon>
        <taxon>Agaricomycetes</taxon>
        <taxon>Polyporales</taxon>
        <taxon>Polyporaceae</taxon>
        <taxon>Trametes</taxon>
    </lineage>
</organism>
<proteinExistence type="predicted"/>
<keyword evidence="1 3" id="KW-0853">WD repeat</keyword>
<evidence type="ECO:0000256" key="4">
    <source>
        <dbReference type="SAM" id="MobiDB-lite"/>
    </source>
</evidence>
<evidence type="ECO:0000256" key="2">
    <source>
        <dbReference type="ARBA" id="ARBA00022737"/>
    </source>
</evidence>
<feature type="region of interest" description="Disordered" evidence="4">
    <location>
        <begin position="514"/>
        <end position="535"/>
    </location>
</feature>
<dbReference type="PROSITE" id="PS50294">
    <property type="entry name" value="WD_REPEATS_REGION"/>
    <property type="match status" value="1"/>
</dbReference>
<dbReference type="EMBL" id="MNAD01000887">
    <property type="protein sequence ID" value="OJT09671.1"/>
    <property type="molecule type" value="Genomic_DNA"/>
</dbReference>
<feature type="compositionally biased region" description="Polar residues" evidence="4">
    <location>
        <begin position="455"/>
        <end position="465"/>
    </location>
</feature>
<reference evidence="5 6" key="1">
    <citation type="submission" date="2016-10" db="EMBL/GenBank/DDBJ databases">
        <title>Genome sequence of the basidiomycete white-rot fungus Trametes pubescens.</title>
        <authorList>
            <person name="Makela M.R."/>
            <person name="Granchi Z."/>
            <person name="Peng M."/>
            <person name="De Vries R.P."/>
            <person name="Grigoriev I."/>
            <person name="Riley R."/>
            <person name="Hilden K."/>
        </authorList>
    </citation>
    <scope>NUCLEOTIDE SEQUENCE [LARGE SCALE GENOMIC DNA]</scope>
    <source>
        <strain evidence="5 6">FBCC735</strain>
    </source>
</reference>
<feature type="region of interest" description="Disordered" evidence="4">
    <location>
        <begin position="698"/>
        <end position="734"/>
    </location>
</feature>
<dbReference type="SUPFAM" id="SSF50978">
    <property type="entry name" value="WD40 repeat-like"/>
    <property type="match status" value="1"/>
</dbReference>
<name>A0A1M2VPZ3_TRAPU</name>
<feature type="region of interest" description="Disordered" evidence="4">
    <location>
        <begin position="962"/>
        <end position="985"/>
    </location>
</feature>
<gene>
    <name evidence="5" type="ORF">TRAPUB_13843</name>
</gene>
<dbReference type="PANTHER" id="PTHR22847:SF637">
    <property type="entry name" value="WD REPEAT DOMAIN 5B"/>
    <property type="match status" value="1"/>
</dbReference>
<evidence type="ECO:0000313" key="6">
    <source>
        <dbReference type="Proteomes" id="UP000184267"/>
    </source>
</evidence>